<dbReference type="Proteomes" id="UP000293433">
    <property type="component" value="Unassembled WGS sequence"/>
</dbReference>
<name>A0A4Q7LTY7_9BURK</name>
<dbReference type="Pfam" id="PF13692">
    <property type="entry name" value="Glyco_trans_1_4"/>
    <property type="match status" value="1"/>
</dbReference>
<accession>A0A4Q7LTY7</accession>
<dbReference type="GO" id="GO:0016757">
    <property type="term" value="F:glycosyltransferase activity"/>
    <property type="evidence" value="ECO:0007669"/>
    <property type="project" value="UniProtKB-ARBA"/>
</dbReference>
<evidence type="ECO:0000313" key="2">
    <source>
        <dbReference type="EMBL" id="RZS58506.1"/>
    </source>
</evidence>
<keyword evidence="2" id="KW-0808">Transferase</keyword>
<evidence type="ECO:0000259" key="1">
    <source>
        <dbReference type="Pfam" id="PF13439"/>
    </source>
</evidence>
<sequence length="401" mass="43310">MTSDRPLRIACVTETYPPEVNGVAVTLARVVEGLVARGHVLDLLRPCQADETATGDRPVSVDGLLLHRLPGLPIPGYRDLRMGLPAARRLRRLWRIERPDIVHIATEGPLGESALRAARSLGLPVSSDFRTNFDAYSDHYGIGFLRRPITAWLRHFHNRCDATMAPTEALRHTLADQGYRQLHVVTRGVDTERFQPARRSDALRAQWGAGADDVVVLHVGRVAAEKNLAVLSAAFEAIAAQVPGARLVVVGDGPQRGELQARHPDVVFTGQQRGDDLARHYASADLFVFASLTETFGNVTTEAMASGLAIAAYDHAAAGQLVEPGVEGLLAAPGDERAFVAQALSLARDLPRCRAMGRHARQRAEGLGWDAIVARFEAILRGTIAARETATAPQTARSAVA</sequence>
<feature type="domain" description="Glycosyltransferase subfamily 4-like N-terminal" evidence="1">
    <location>
        <begin position="20"/>
        <end position="193"/>
    </location>
</feature>
<dbReference type="RefSeq" id="WP_242615405.1">
    <property type="nucleotide sequence ID" value="NZ_SGWV01000007.1"/>
</dbReference>
<dbReference type="EMBL" id="SGWV01000007">
    <property type="protein sequence ID" value="RZS58506.1"/>
    <property type="molecule type" value="Genomic_DNA"/>
</dbReference>
<dbReference type="InterPro" id="IPR050194">
    <property type="entry name" value="Glycosyltransferase_grp1"/>
</dbReference>
<comment type="caution">
    <text evidence="2">The sequence shown here is derived from an EMBL/GenBank/DDBJ whole genome shotgun (WGS) entry which is preliminary data.</text>
</comment>
<keyword evidence="3" id="KW-1185">Reference proteome</keyword>
<dbReference type="PANTHER" id="PTHR45947:SF3">
    <property type="entry name" value="SULFOQUINOVOSYL TRANSFERASE SQD2"/>
    <property type="match status" value="1"/>
</dbReference>
<gene>
    <name evidence="2" type="ORF">EV685_0800</name>
</gene>
<dbReference type="InterPro" id="IPR028098">
    <property type="entry name" value="Glyco_trans_4-like_N"/>
</dbReference>
<dbReference type="Pfam" id="PF13439">
    <property type="entry name" value="Glyco_transf_4"/>
    <property type="match status" value="1"/>
</dbReference>
<protein>
    <submittedName>
        <fullName evidence="2">Glycosyltransferase involved in cell wall biosynthesis</fullName>
    </submittedName>
</protein>
<evidence type="ECO:0000313" key="3">
    <source>
        <dbReference type="Proteomes" id="UP000293433"/>
    </source>
</evidence>
<reference evidence="2 3" key="1">
    <citation type="submission" date="2019-02" db="EMBL/GenBank/DDBJ databases">
        <title>Genomic Encyclopedia of Type Strains, Phase IV (KMG-IV): sequencing the most valuable type-strain genomes for metagenomic binning, comparative biology and taxonomic classification.</title>
        <authorList>
            <person name="Goeker M."/>
        </authorList>
    </citation>
    <scope>NUCLEOTIDE SEQUENCE [LARGE SCALE GENOMIC DNA]</scope>
    <source>
        <strain evidence="2 3">DSM 10617</strain>
    </source>
</reference>
<dbReference type="SUPFAM" id="SSF53756">
    <property type="entry name" value="UDP-Glycosyltransferase/glycogen phosphorylase"/>
    <property type="match status" value="1"/>
</dbReference>
<organism evidence="2 3">
    <name type="scientific">Sphaerotilus mobilis</name>
    <dbReference type="NCBI Taxonomy" id="47994"/>
    <lineage>
        <taxon>Bacteria</taxon>
        <taxon>Pseudomonadati</taxon>
        <taxon>Pseudomonadota</taxon>
        <taxon>Betaproteobacteria</taxon>
        <taxon>Burkholderiales</taxon>
        <taxon>Sphaerotilaceae</taxon>
        <taxon>Sphaerotilus</taxon>
    </lineage>
</organism>
<dbReference type="CDD" id="cd03814">
    <property type="entry name" value="GT4-like"/>
    <property type="match status" value="1"/>
</dbReference>
<dbReference type="PANTHER" id="PTHR45947">
    <property type="entry name" value="SULFOQUINOVOSYL TRANSFERASE SQD2"/>
    <property type="match status" value="1"/>
</dbReference>
<dbReference type="AlphaFoldDB" id="A0A4Q7LTY7"/>
<dbReference type="Gene3D" id="3.40.50.2000">
    <property type="entry name" value="Glycogen Phosphorylase B"/>
    <property type="match status" value="2"/>
</dbReference>
<proteinExistence type="predicted"/>